<evidence type="ECO:0000313" key="2">
    <source>
        <dbReference type="Proteomes" id="UP000299102"/>
    </source>
</evidence>
<dbReference type="AlphaFoldDB" id="A0A4C1TMQ8"/>
<name>A0A4C1TMQ8_EUMVA</name>
<gene>
    <name evidence="1" type="ORF">EVAR_80551_1</name>
</gene>
<protein>
    <submittedName>
        <fullName evidence="1">Uncharacterized protein</fullName>
    </submittedName>
</protein>
<comment type="caution">
    <text evidence="1">The sequence shown here is derived from an EMBL/GenBank/DDBJ whole genome shotgun (WGS) entry which is preliminary data.</text>
</comment>
<dbReference type="Proteomes" id="UP000299102">
    <property type="component" value="Unassembled WGS sequence"/>
</dbReference>
<sequence length="85" mass="9415">MSFSSYLRTTWGIVVNKNYVNSRVYDGPPDVGVLGLSRVLLGFELLSAMKHHATPRRLFITGLQDSSMIVSISVTDFEVVARSPL</sequence>
<keyword evidence="2" id="KW-1185">Reference proteome</keyword>
<accession>A0A4C1TMQ8</accession>
<reference evidence="1 2" key="1">
    <citation type="journal article" date="2019" name="Commun. Biol.">
        <title>The bagworm genome reveals a unique fibroin gene that provides high tensile strength.</title>
        <authorList>
            <person name="Kono N."/>
            <person name="Nakamura H."/>
            <person name="Ohtoshi R."/>
            <person name="Tomita M."/>
            <person name="Numata K."/>
            <person name="Arakawa K."/>
        </authorList>
    </citation>
    <scope>NUCLEOTIDE SEQUENCE [LARGE SCALE GENOMIC DNA]</scope>
</reference>
<organism evidence="1 2">
    <name type="scientific">Eumeta variegata</name>
    <name type="common">Bagworm moth</name>
    <name type="synonym">Eumeta japonica</name>
    <dbReference type="NCBI Taxonomy" id="151549"/>
    <lineage>
        <taxon>Eukaryota</taxon>
        <taxon>Metazoa</taxon>
        <taxon>Ecdysozoa</taxon>
        <taxon>Arthropoda</taxon>
        <taxon>Hexapoda</taxon>
        <taxon>Insecta</taxon>
        <taxon>Pterygota</taxon>
        <taxon>Neoptera</taxon>
        <taxon>Endopterygota</taxon>
        <taxon>Lepidoptera</taxon>
        <taxon>Glossata</taxon>
        <taxon>Ditrysia</taxon>
        <taxon>Tineoidea</taxon>
        <taxon>Psychidae</taxon>
        <taxon>Oiketicinae</taxon>
        <taxon>Eumeta</taxon>
    </lineage>
</organism>
<dbReference type="EMBL" id="BGZK01000071">
    <property type="protein sequence ID" value="GBP15375.1"/>
    <property type="molecule type" value="Genomic_DNA"/>
</dbReference>
<proteinExistence type="predicted"/>
<evidence type="ECO:0000313" key="1">
    <source>
        <dbReference type="EMBL" id="GBP15375.1"/>
    </source>
</evidence>